<dbReference type="InterPro" id="IPR026022">
    <property type="entry name" value="PhoU_dom"/>
</dbReference>
<evidence type="ECO:0000256" key="7">
    <source>
        <dbReference type="PIRNR" id="PIRNR003107"/>
    </source>
</evidence>
<keyword evidence="6 7" id="KW-0592">Phosphate transport</keyword>
<name>A0A0X1KSL4_9THEM</name>
<dbReference type="Proteomes" id="UP000077469">
    <property type="component" value="Chromosome"/>
</dbReference>
<evidence type="ECO:0000259" key="8">
    <source>
        <dbReference type="Pfam" id="PF01895"/>
    </source>
</evidence>
<dbReference type="FunFam" id="1.20.58.220:FF:000004">
    <property type="entry name" value="Phosphate-specific transport system accessory protein PhoU"/>
    <property type="match status" value="1"/>
</dbReference>
<comment type="function">
    <text evidence="7">Plays a role in the regulation of phosphate uptake.</text>
</comment>
<feature type="domain" description="PhoU" evidence="8">
    <location>
        <begin position="123"/>
        <end position="209"/>
    </location>
</feature>
<dbReference type="Pfam" id="PF01895">
    <property type="entry name" value="PhoU"/>
    <property type="match status" value="2"/>
</dbReference>
<evidence type="ECO:0000313" key="10">
    <source>
        <dbReference type="Proteomes" id="UP000077469"/>
    </source>
</evidence>
<dbReference type="NCBIfam" id="TIGR02135">
    <property type="entry name" value="phoU_full"/>
    <property type="match status" value="1"/>
</dbReference>
<evidence type="ECO:0000256" key="4">
    <source>
        <dbReference type="ARBA" id="ARBA00022448"/>
    </source>
</evidence>
<proteinExistence type="inferred from homology"/>
<keyword evidence="4 7" id="KW-0813">Transport</keyword>
<evidence type="ECO:0000313" key="9">
    <source>
        <dbReference type="EMBL" id="AJC74288.1"/>
    </source>
</evidence>
<organism evidence="9 10">
    <name type="scientific">Pseudothermotoga hypogea DSM 11164 = NBRC 106472</name>
    <dbReference type="NCBI Taxonomy" id="1123384"/>
    <lineage>
        <taxon>Bacteria</taxon>
        <taxon>Thermotogati</taxon>
        <taxon>Thermotogota</taxon>
        <taxon>Thermotogae</taxon>
        <taxon>Thermotogales</taxon>
        <taxon>Thermotogaceae</taxon>
        <taxon>Pseudothermotoga</taxon>
    </lineage>
</organism>
<evidence type="ECO:0000256" key="3">
    <source>
        <dbReference type="ARBA" id="ARBA00011738"/>
    </source>
</evidence>
<protein>
    <recommendedName>
        <fullName evidence="7">Phosphate-specific transport system accessory protein PhoU</fullName>
    </recommendedName>
</protein>
<dbReference type="AlphaFoldDB" id="A0A0X1KSL4"/>
<dbReference type="GO" id="GO:0005737">
    <property type="term" value="C:cytoplasm"/>
    <property type="evidence" value="ECO:0007669"/>
    <property type="project" value="UniProtKB-SubCell"/>
</dbReference>
<dbReference type="RefSeq" id="WP_031505329.1">
    <property type="nucleotide sequence ID" value="NC_022795.1"/>
</dbReference>
<dbReference type="OrthoDB" id="9814256at2"/>
<dbReference type="PANTHER" id="PTHR42930">
    <property type="entry name" value="PHOSPHATE-SPECIFIC TRANSPORT SYSTEM ACCESSORY PROTEIN PHOU"/>
    <property type="match status" value="1"/>
</dbReference>
<keyword evidence="10" id="KW-1185">Reference proteome</keyword>
<sequence length="227" mass="26830">MTERTLHYEKEMLFLNSKLMEFVDGVEDFFEKTLYAVKSGDERIIAEIEQMDDYFDELDVQIQLTAFDVIAKYQPLAEDLRFVVAMIGLSIDLERIADECVNIARLSRQVQRSLESFSSWETLNQMMRIISVMLQQTVDAVKHKDLDLAIKVWKRDDEVDKLHNEGHDNLIDLACHETNPRMMRVYLEEAFLIRHLERIADHLTNICEKLYFMQTGEQLKKIMRPQH</sequence>
<dbReference type="PATRIC" id="fig|1123384.7.peg.1810"/>
<dbReference type="EMBL" id="CP007141">
    <property type="protein sequence ID" value="AJC74288.1"/>
    <property type="molecule type" value="Genomic_DNA"/>
</dbReference>
<evidence type="ECO:0000256" key="1">
    <source>
        <dbReference type="ARBA" id="ARBA00004496"/>
    </source>
</evidence>
<comment type="similarity">
    <text evidence="2 7">Belongs to the PhoU family.</text>
</comment>
<evidence type="ECO:0000256" key="5">
    <source>
        <dbReference type="ARBA" id="ARBA00022490"/>
    </source>
</evidence>
<dbReference type="Gene3D" id="1.20.58.220">
    <property type="entry name" value="Phosphate transport system protein phou homolog 2, domain 2"/>
    <property type="match status" value="1"/>
</dbReference>
<dbReference type="GO" id="GO:0006817">
    <property type="term" value="P:phosphate ion transport"/>
    <property type="evidence" value="ECO:0007669"/>
    <property type="project" value="UniProtKB-KW"/>
</dbReference>
<keyword evidence="5 7" id="KW-0963">Cytoplasm</keyword>
<dbReference type="KEGG" id="phy:AJ81_09010"/>
<evidence type="ECO:0000256" key="6">
    <source>
        <dbReference type="ARBA" id="ARBA00022592"/>
    </source>
</evidence>
<evidence type="ECO:0000256" key="2">
    <source>
        <dbReference type="ARBA" id="ARBA00008107"/>
    </source>
</evidence>
<comment type="subcellular location">
    <subcellularLocation>
        <location evidence="1 7">Cytoplasm</location>
    </subcellularLocation>
</comment>
<dbReference type="GO" id="GO:0030643">
    <property type="term" value="P:intracellular phosphate ion homeostasis"/>
    <property type="evidence" value="ECO:0007669"/>
    <property type="project" value="InterPro"/>
</dbReference>
<dbReference type="STRING" id="1123384.AJ81_09010"/>
<dbReference type="PaxDb" id="1123384-AJ81_09010"/>
<comment type="subunit">
    <text evidence="3 7">Homodimer.</text>
</comment>
<dbReference type="InterPro" id="IPR038078">
    <property type="entry name" value="PhoU-like_sf"/>
</dbReference>
<accession>A0A0X1KSL4</accession>
<gene>
    <name evidence="9" type="ORF">AJ81_09010</name>
</gene>
<dbReference type="InterPro" id="IPR028366">
    <property type="entry name" value="PhoU"/>
</dbReference>
<dbReference type="PANTHER" id="PTHR42930:SF3">
    <property type="entry name" value="PHOSPHATE-SPECIFIC TRANSPORT SYSTEM ACCESSORY PROTEIN PHOU"/>
    <property type="match status" value="1"/>
</dbReference>
<feature type="domain" description="PhoU" evidence="8">
    <location>
        <begin position="22"/>
        <end position="105"/>
    </location>
</feature>
<dbReference type="GO" id="GO:0045936">
    <property type="term" value="P:negative regulation of phosphate metabolic process"/>
    <property type="evidence" value="ECO:0007669"/>
    <property type="project" value="InterPro"/>
</dbReference>
<reference evidence="9 10" key="1">
    <citation type="submission" date="2014-01" db="EMBL/GenBank/DDBJ databases">
        <title>Genome sequencing of Thermotog hypogea.</title>
        <authorList>
            <person name="Zhang X."/>
            <person name="Alvare G."/>
            <person name="Fristensky B."/>
            <person name="Chen L."/>
            <person name="Suen T."/>
            <person name="Chen Q."/>
            <person name="Ma K."/>
        </authorList>
    </citation>
    <scope>NUCLEOTIDE SEQUENCE [LARGE SCALE GENOMIC DNA]</scope>
    <source>
        <strain evidence="9 10">DSM 11164</strain>
    </source>
</reference>
<dbReference type="SUPFAM" id="SSF109755">
    <property type="entry name" value="PhoU-like"/>
    <property type="match status" value="1"/>
</dbReference>
<dbReference type="PIRSF" id="PIRSF003107">
    <property type="entry name" value="PhoU"/>
    <property type="match status" value="1"/>
</dbReference>